<keyword evidence="3" id="KW-1185">Reference proteome</keyword>
<dbReference type="Gene3D" id="2.40.100.20">
    <property type="match status" value="1"/>
</dbReference>
<organism evidence="1 3">
    <name type="scientific">Nocardioides simplex</name>
    <name type="common">Arthrobacter simplex</name>
    <dbReference type="NCBI Taxonomy" id="2045"/>
    <lineage>
        <taxon>Bacteria</taxon>
        <taxon>Bacillati</taxon>
        <taxon>Actinomycetota</taxon>
        <taxon>Actinomycetes</taxon>
        <taxon>Propionibacteriales</taxon>
        <taxon>Nocardioidaceae</taxon>
        <taxon>Pimelobacter</taxon>
    </lineage>
</organism>
<reference evidence="1 3" key="1">
    <citation type="journal article" date="2015" name="Genome Announc.">
        <title>Complete Genome Sequence of Steroid-Transforming Nocardioides simplex VKM Ac-2033D.</title>
        <authorList>
            <person name="Shtratnikova V.Y."/>
            <person name="Schelkunov M.I."/>
            <person name="Pekov Y.A."/>
            <person name="Fokina V.V."/>
            <person name="Logacheva M.D."/>
            <person name="Sokolov S.L."/>
            <person name="Bragin E.Y."/>
            <person name="Ashapkin V.V."/>
            <person name="Donova M.V."/>
        </authorList>
    </citation>
    <scope>NUCLEOTIDE SEQUENCE [LARGE SCALE GENOMIC DNA]</scope>
    <source>
        <strain evidence="1 3">VKM Ac-2033D</strain>
    </source>
</reference>
<dbReference type="EMBL" id="CP009896">
    <property type="protein sequence ID" value="AIY16294.1"/>
    <property type="molecule type" value="Genomic_DNA"/>
</dbReference>
<evidence type="ECO:0000313" key="1">
    <source>
        <dbReference type="EMBL" id="AIY16294.1"/>
    </source>
</evidence>
<dbReference type="Pfam" id="PF12903">
    <property type="entry name" value="DUF3830"/>
    <property type="match status" value="1"/>
</dbReference>
<protein>
    <submittedName>
        <fullName evidence="2">DUF3830 family protein</fullName>
    </submittedName>
</protein>
<dbReference type="GeneID" id="96608334"/>
<dbReference type="Proteomes" id="UP000449906">
    <property type="component" value="Unassembled WGS sequence"/>
</dbReference>
<evidence type="ECO:0000313" key="3">
    <source>
        <dbReference type="Proteomes" id="UP000030300"/>
    </source>
</evidence>
<dbReference type="EMBL" id="WBVM01000003">
    <property type="protein sequence ID" value="KAB2808515.1"/>
    <property type="molecule type" value="Genomic_DNA"/>
</dbReference>
<dbReference type="KEGG" id="psim:KR76_05140"/>
<dbReference type="RefSeq" id="WP_038677083.1">
    <property type="nucleotide sequence ID" value="NZ_BJMC01000003.1"/>
</dbReference>
<reference evidence="2 4" key="2">
    <citation type="submission" date="2019-09" db="EMBL/GenBank/DDBJ databases">
        <title>Pimelobacter sp. isolated from Paulinella.</title>
        <authorList>
            <person name="Jeong S.E."/>
        </authorList>
    </citation>
    <scope>NUCLEOTIDE SEQUENCE [LARGE SCALE GENOMIC DNA]</scope>
    <source>
        <strain evidence="2 4">Pch-N</strain>
    </source>
</reference>
<name>A0A0A1DG62_NOCSI</name>
<sequence>MTTTTPERQIYLEFDNGARAVATLADDVAPKTAEALWSALAEPVTETVMHAMYAGPEVMFGLPESAQNFDPAALPAENQQVIPAAGDLIFYHQIPHQMSGLDFELWEVGIFYGKGGRIFGPLGWTPCSIFASITEGLDEFAAACQETRVSGVKSLTIGRV</sequence>
<dbReference type="eggNOG" id="COG2164">
    <property type="taxonomic scope" value="Bacteria"/>
</dbReference>
<evidence type="ECO:0000313" key="2">
    <source>
        <dbReference type="EMBL" id="KAB2808515.1"/>
    </source>
</evidence>
<dbReference type="OrthoDB" id="8479268at2"/>
<dbReference type="AlphaFoldDB" id="A0A0A1DG62"/>
<gene>
    <name evidence="2" type="ORF">F9L07_23785</name>
    <name evidence="1" type="ORF">KR76_05140</name>
</gene>
<proteinExistence type="predicted"/>
<dbReference type="Proteomes" id="UP000030300">
    <property type="component" value="Chromosome"/>
</dbReference>
<accession>A0A0A1DG62</accession>
<dbReference type="InterPro" id="IPR024532">
    <property type="entry name" value="DUF3830"/>
</dbReference>
<evidence type="ECO:0000313" key="4">
    <source>
        <dbReference type="Proteomes" id="UP000449906"/>
    </source>
</evidence>
<dbReference type="HOGENOM" id="CLU_1659616_0_0_11"/>
<dbReference type="STRING" id="2045.KR76_05140"/>